<protein>
    <submittedName>
        <fullName evidence="6">Acetyl-CoA carboxylase biotin carboxylase subunit</fullName>
        <ecNumber evidence="6">6.4.1.2</ecNumber>
    </submittedName>
</protein>
<feature type="non-terminal residue" evidence="6">
    <location>
        <position position="86"/>
    </location>
</feature>
<dbReference type="PANTHER" id="PTHR48095:SF2">
    <property type="entry name" value="BIOTIN CARBOXYLASE, CHLOROPLASTIC"/>
    <property type="match status" value="1"/>
</dbReference>
<keyword evidence="2 4" id="KW-0547">Nucleotide-binding</keyword>
<comment type="caution">
    <text evidence="6">The sequence shown here is derived from an EMBL/GenBank/DDBJ whole genome shotgun (WGS) entry which is preliminary data.</text>
</comment>
<dbReference type="PANTHER" id="PTHR48095">
    <property type="entry name" value="PYRUVATE CARBOXYLASE SUBUNIT A"/>
    <property type="match status" value="1"/>
</dbReference>
<dbReference type="AlphaFoldDB" id="A0AAJ1B9I5"/>
<feature type="non-terminal residue" evidence="6">
    <location>
        <position position="1"/>
    </location>
</feature>
<dbReference type="Proteomes" id="UP001297370">
    <property type="component" value="Unassembled WGS sequence"/>
</dbReference>
<reference evidence="6" key="1">
    <citation type="submission" date="2021-10" db="EMBL/GenBank/DDBJ databases">
        <title>Collection of gut derived symbiotic bacterial strains cultured from healthy donors.</title>
        <authorList>
            <person name="Lin H."/>
            <person name="Littmann E."/>
            <person name="Claire K."/>
            <person name="Pamer E."/>
        </authorList>
    </citation>
    <scope>NUCLEOTIDE SEQUENCE</scope>
    <source>
        <strain evidence="6">MSK.23.18</strain>
    </source>
</reference>
<dbReference type="EMBL" id="JAJBOM010000174">
    <property type="protein sequence ID" value="MCB5621295.1"/>
    <property type="molecule type" value="Genomic_DNA"/>
</dbReference>
<keyword evidence="3 4" id="KW-0067">ATP-binding</keyword>
<evidence type="ECO:0000256" key="1">
    <source>
        <dbReference type="ARBA" id="ARBA00022598"/>
    </source>
</evidence>
<dbReference type="InterPro" id="IPR005479">
    <property type="entry name" value="CPAse_ATP-bd"/>
</dbReference>
<dbReference type="Gene3D" id="3.30.470.20">
    <property type="entry name" value="ATP-grasp fold, B domain"/>
    <property type="match status" value="1"/>
</dbReference>
<dbReference type="InterPro" id="IPR051602">
    <property type="entry name" value="ACC_Biotin_Carboxylase"/>
</dbReference>
<evidence type="ECO:0000259" key="5">
    <source>
        <dbReference type="PROSITE" id="PS50975"/>
    </source>
</evidence>
<dbReference type="InterPro" id="IPR013815">
    <property type="entry name" value="ATP_grasp_subdomain_1"/>
</dbReference>
<proteinExistence type="predicted"/>
<dbReference type="PROSITE" id="PS50975">
    <property type="entry name" value="ATP_GRASP"/>
    <property type="match status" value="1"/>
</dbReference>
<keyword evidence="1 6" id="KW-0436">Ligase</keyword>
<dbReference type="Pfam" id="PF02786">
    <property type="entry name" value="CPSase_L_D2"/>
    <property type="match status" value="1"/>
</dbReference>
<accession>A0AAJ1B9I5</accession>
<evidence type="ECO:0000256" key="2">
    <source>
        <dbReference type="ARBA" id="ARBA00022741"/>
    </source>
</evidence>
<gene>
    <name evidence="6" type="ORF">LIQ08_19540</name>
</gene>
<dbReference type="GO" id="GO:0046872">
    <property type="term" value="F:metal ion binding"/>
    <property type="evidence" value="ECO:0007669"/>
    <property type="project" value="InterPro"/>
</dbReference>
<dbReference type="InterPro" id="IPR011761">
    <property type="entry name" value="ATP-grasp"/>
</dbReference>
<name>A0AAJ1B9I5_MEDGN</name>
<dbReference type="PROSITE" id="PS00866">
    <property type="entry name" value="CPSASE_1"/>
    <property type="match status" value="1"/>
</dbReference>
<evidence type="ECO:0000313" key="6">
    <source>
        <dbReference type="EMBL" id="MCB5621295.1"/>
    </source>
</evidence>
<sequence length="86" mass="8917">IGPSGDVIDMMGNKSMARQKMIEAGVPVVPGSDGSVNTLQEAKEVANQIGYPVLIKASAGGGGRGMRKAFSEEEFDDAYLTAKAEA</sequence>
<evidence type="ECO:0000256" key="4">
    <source>
        <dbReference type="PROSITE-ProRule" id="PRU00409"/>
    </source>
</evidence>
<dbReference type="FunFam" id="3.30.1490.20:FF:000003">
    <property type="entry name" value="acetyl-CoA carboxylase isoform X1"/>
    <property type="match status" value="1"/>
</dbReference>
<dbReference type="EC" id="6.4.1.2" evidence="6"/>
<evidence type="ECO:0000313" key="7">
    <source>
        <dbReference type="Proteomes" id="UP001297370"/>
    </source>
</evidence>
<dbReference type="GO" id="GO:0003989">
    <property type="term" value="F:acetyl-CoA carboxylase activity"/>
    <property type="evidence" value="ECO:0007669"/>
    <property type="project" value="UniProtKB-EC"/>
</dbReference>
<dbReference type="Gene3D" id="3.30.1490.20">
    <property type="entry name" value="ATP-grasp fold, A domain"/>
    <property type="match status" value="1"/>
</dbReference>
<dbReference type="SUPFAM" id="SSF56059">
    <property type="entry name" value="Glutathione synthetase ATP-binding domain-like"/>
    <property type="match status" value="1"/>
</dbReference>
<organism evidence="6 7">
    <name type="scientific">Mediterraneibacter gnavus</name>
    <name type="common">Ruminococcus gnavus</name>
    <dbReference type="NCBI Taxonomy" id="33038"/>
    <lineage>
        <taxon>Bacteria</taxon>
        <taxon>Bacillati</taxon>
        <taxon>Bacillota</taxon>
        <taxon>Clostridia</taxon>
        <taxon>Lachnospirales</taxon>
        <taxon>Lachnospiraceae</taxon>
        <taxon>Mediterraneibacter</taxon>
    </lineage>
</organism>
<evidence type="ECO:0000256" key="3">
    <source>
        <dbReference type="ARBA" id="ARBA00022840"/>
    </source>
</evidence>
<dbReference type="GO" id="GO:0005524">
    <property type="term" value="F:ATP binding"/>
    <property type="evidence" value="ECO:0007669"/>
    <property type="project" value="UniProtKB-UniRule"/>
</dbReference>
<feature type="domain" description="ATP-grasp" evidence="5">
    <location>
        <begin position="18"/>
        <end position="74"/>
    </location>
</feature>